<feature type="chain" id="PRO_5011493120" evidence="5">
    <location>
        <begin position="20"/>
        <end position="522"/>
    </location>
</feature>
<dbReference type="SUPFAM" id="SSF53474">
    <property type="entry name" value="alpha/beta-Hydrolases"/>
    <property type="match status" value="1"/>
</dbReference>
<dbReference type="GeneID" id="96301974"/>
<evidence type="ECO:0000313" key="8">
    <source>
        <dbReference type="Proteomes" id="UP000199111"/>
    </source>
</evidence>
<dbReference type="PANTHER" id="PTHR43248">
    <property type="entry name" value="2-SUCCINYL-6-HYDROXY-2,4-CYCLOHEXADIENE-1-CARBOXYLATE SYNTHASE"/>
    <property type="match status" value="1"/>
</dbReference>
<evidence type="ECO:0000256" key="3">
    <source>
        <dbReference type="ARBA" id="ARBA00022801"/>
    </source>
</evidence>
<evidence type="ECO:0000256" key="2">
    <source>
        <dbReference type="ARBA" id="ARBA00022729"/>
    </source>
</evidence>
<keyword evidence="2 5" id="KW-0732">Signal</keyword>
<dbReference type="PROSITE" id="PS51257">
    <property type="entry name" value="PROKAR_LIPOPROTEIN"/>
    <property type="match status" value="1"/>
</dbReference>
<dbReference type="Pfam" id="PF08386">
    <property type="entry name" value="Abhydrolase_4"/>
    <property type="match status" value="1"/>
</dbReference>
<evidence type="ECO:0000259" key="6">
    <source>
        <dbReference type="Pfam" id="PF08386"/>
    </source>
</evidence>
<dbReference type="Proteomes" id="UP000199111">
    <property type="component" value="Unassembled WGS sequence"/>
</dbReference>
<evidence type="ECO:0000256" key="4">
    <source>
        <dbReference type="SAM" id="MobiDB-lite"/>
    </source>
</evidence>
<dbReference type="EMBL" id="FOQY01000029">
    <property type="protein sequence ID" value="SFK59761.1"/>
    <property type="molecule type" value="Genomic_DNA"/>
</dbReference>
<dbReference type="Gene3D" id="3.40.50.1820">
    <property type="entry name" value="alpha/beta hydrolase"/>
    <property type="match status" value="1"/>
</dbReference>
<dbReference type="PANTHER" id="PTHR43248:SF29">
    <property type="entry name" value="TRIPEPTIDYL AMINOPEPTIDASE"/>
    <property type="match status" value="1"/>
</dbReference>
<evidence type="ECO:0000256" key="1">
    <source>
        <dbReference type="ARBA" id="ARBA00010088"/>
    </source>
</evidence>
<comment type="similarity">
    <text evidence="1">Belongs to the peptidase S33 family.</text>
</comment>
<dbReference type="InterPro" id="IPR029058">
    <property type="entry name" value="AB_hydrolase_fold"/>
</dbReference>
<protein>
    <submittedName>
        <fullName evidence="7">TAP-like protein</fullName>
    </submittedName>
</protein>
<proteinExistence type="inferred from homology"/>
<feature type="region of interest" description="Disordered" evidence="4">
    <location>
        <begin position="32"/>
        <end position="78"/>
    </location>
</feature>
<dbReference type="InterPro" id="IPR013595">
    <property type="entry name" value="Pept_S33_TAP-like_C"/>
</dbReference>
<accession>A0A1I4AV47</accession>
<evidence type="ECO:0000256" key="5">
    <source>
        <dbReference type="SAM" id="SignalP"/>
    </source>
</evidence>
<sequence length="522" mass="54116">MRRILTAATVTAVLSTALAACGGGAAPSGYGAAGGPSTPGSVQSSAQGSVQPSGTIDWGPCTDIERPDGQAPAKPDPNLQCGTLKVPLDYAKPAGGTVDMAVIRAKATGPGERIGSLVFNFGGPGGSGVDTLAQAVKVFGTLRARYDLVSFDPRGVERSDGVRCGGNRIMDRFTSMNSVATSPAEQAEMDKIIKEFADACRRTSGKVLPHVGTVNAARDMDRLREALGDNRLNYFGISYGTQLGAVYATEFTENVGRFVLDAPLDPSVTLAQRTLVQTSGFQNAYESFLKDCVKGPGECAVGADVTIANKNVDTFLADLRDKPLQVGDRKLTQGLAGTGIAAALYSKLSWPLLEQALGQGFTGDGRILMALADSYNGRKPDGSYSTLMSSFPAISCADTAERPTPQELAKIEKAALKISPLFGSAGLGTICRVWPVAGSDAARKVNATGSAPIVVVGGTGDPATPYEWAPRMTAELGSGVLVTYKGEGHGAYLSGDTCVKKVVDGYLLDGKTPPKDTTCPAS</sequence>
<dbReference type="AlphaFoldDB" id="A0A1I4AV47"/>
<feature type="domain" description="Peptidase S33 tripeptidyl aminopeptidase-like C-terminal" evidence="6">
    <location>
        <begin position="423"/>
        <end position="519"/>
    </location>
</feature>
<feature type="signal peptide" evidence="5">
    <location>
        <begin position="1"/>
        <end position="19"/>
    </location>
</feature>
<dbReference type="InterPro" id="IPR051601">
    <property type="entry name" value="Serine_prot/Carboxylest_S33"/>
</dbReference>
<name>A0A1I4AV47_9ACTN</name>
<keyword evidence="3" id="KW-0378">Hydrolase</keyword>
<evidence type="ECO:0000313" key="7">
    <source>
        <dbReference type="EMBL" id="SFK59761.1"/>
    </source>
</evidence>
<gene>
    <name evidence="7" type="ORF">SAMN05216275_12982</name>
</gene>
<keyword evidence="8" id="KW-1185">Reference proteome</keyword>
<dbReference type="RefSeq" id="WP_093890557.1">
    <property type="nucleotide sequence ID" value="NZ_FOQY01000029.1"/>
</dbReference>
<dbReference type="GO" id="GO:0016787">
    <property type="term" value="F:hydrolase activity"/>
    <property type="evidence" value="ECO:0007669"/>
    <property type="project" value="UniProtKB-KW"/>
</dbReference>
<organism evidence="7 8">
    <name type="scientific">Streptosporangium canum</name>
    <dbReference type="NCBI Taxonomy" id="324952"/>
    <lineage>
        <taxon>Bacteria</taxon>
        <taxon>Bacillati</taxon>
        <taxon>Actinomycetota</taxon>
        <taxon>Actinomycetes</taxon>
        <taxon>Streptosporangiales</taxon>
        <taxon>Streptosporangiaceae</taxon>
        <taxon>Streptosporangium</taxon>
    </lineage>
</organism>
<reference evidence="8" key="1">
    <citation type="submission" date="2016-10" db="EMBL/GenBank/DDBJ databases">
        <authorList>
            <person name="Varghese N."/>
            <person name="Submissions S."/>
        </authorList>
    </citation>
    <scope>NUCLEOTIDE SEQUENCE [LARGE SCALE GENOMIC DNA]</scope>
    <source>
        <strain evidence="8">CGMCC 4.2126</strain>
    </source>
</reference>
<feature type="compositionally biased region" description="Low complexity" evidence="4">
    <location>
        <begin position="35"/>
        <end position="54"/>
    </location>
</feature>